<keyword evidence="14" id="KW-1185">Reference proteome</keyword>
<keyword evidence="10" id="KW-0807">Transducer</keyword>
<protein>
    <submittedName>
        <fullName evidence="15">Parathyroid hormone/parathyroid hormone-related peptide receptor-like</fullName>
    </submittedName>
</protein>
<dbReference type="PANTHER" id="PTHR45620:SF1">
    <property type="entry name" value="G-PROTEIN COUPLED RECEPTORS FAMILY 2 PROFILE 2 DOMAIN-CONTAINING PROTEIN"/>
    <property type="match status" value="1"/>
</dbReference>
<feature type="transmembrane region" description="Helical" evidence="11">
    <location>
        <begin position="303"/>
        <end position="329"/>
    </location>
</feature>
<evidence type="ECO:0000259" key="12">
    <source>
        <dbReference type="PROSITE" id="PS50227"/>
    </source>
</evidence>
<dbReference type="Gene3D" id="4.10.1240.10">
    <property type="entry name" value="GPCR, family 2, extracellular hormone receptor domain"/>
    <property type="match status" value="1"/>
</dbReference>
<dbReference type="SUPFAM" id="SSF111418">
    <property type="entry name" value="Hormone receptor domain"/>
    <property type="match status" value="1"/>
</dbReference>
<accession>A0ABM1SD57</accession>
<evidence type="ECO:0000259" key="13">
    <source>
        <dbReference type="PROSITE" id="PS50261"/>
    </source>
</evidence>
<feature type="domain" description="G-protein coupled receptors family 2 profile 1" evidence="12">
    <location>
        <begin position="32"/>
        <end position="115"/>
    </location>
</feature>
<comment type="subcellular location">
    <subcellularLocation>
        <location evidence="1">Cell membrane</location>
        <topology evidence="1">Multi-pass membrane protein</topology>
    </subcellularLocation>
</comment>
<dbReference type="Pfam" id="PF00002">
    <property type="entry name" value="7tm_2"/>
    <property type="match status" value="1"/>
</dbReference>
<keyword evidence="9" id="KW-0325">Glycoprotein</keyword>
<feature type="transmembrane region" description="Helical" evidence="11">
    <location>
        <begin position="142"/>
        <end position="161"/>
    </location>
</feature>
<keyword evidence="7 11" id="KW-0472">Membrane</keyword>
<feature type="transmembrane region" description="Helical" evidence="11">
    <location>
        <begin position="380"/>
        <end position="403"/>
    </location>
</feature>
<evidence type="ECO:0000256" key="2">
    <source>
        <dbReference type="ARBA" id="ARBA00005314"/>
    </source>
</evidence>
<dbReference type="PANTHER" id="PTHR45620">
    <property type="entry name" value="PDF RECEPTOR-LIKE PROTEIN-RELATED"/>
    <property type="match status" value="1"/>
</dbReference>
<dbReference type="PRINTS" id="PR00249">
    <property type="entry name" value="GPCRSECRETIN"/>
</dbReference>
<evidence type="ECO:0000256" key="4">
    <source>
        <dbReference type="ARBA" id="ARBA00022692"/>
    </source>
</evidence>
<evidence type="ECO:0000256" key="7">
    <source>
        <dbReference type="ARBA" id="ARBA00023136"/>
    </source>
</evidence>
<evidence type="ECO:0000256" key="8">
    <source>
        <dbReference type="ARBA" id="ARBA00023170"/>
    </source>
</evidence>
<feature type="transmembrane region" description="Helical" evidence="11">
    <location>
        <begin position="263"/>
        <end position="283"/>
    </location>
</feature>
<keyword evidence="6" id="KW-0297">G-protein coupled receptor</keyword>
<feature type="transmembrane region" description="Helical" evidence="11">
    <location>
        <begin position="237"/>
        <end position="256"/>
    </location>
</feature>
<evidence type="ECO:0000256" key="1">
    <source>
        <dbReference type="ARBA" id="ARBA00004651"/>
    </source>
</evidence>
<feature type="domain" description="G-protein coupled receptors family 2 profile 2" evidence="13">
    <location>
        <begin position="136"/>
        <end position="405"/>
    </location>
</feature>
<dbReference type="InterPro" id="IPR036445">
    <property type="entry name" value="GPCR_2_extracell_dom_sf"/>
</dbReference>
<proteinExistence type="inferred from homology"/>
<dbReference type="InterPro" id="IPR001879">
    <property type="entry name" value="GPCR_2_extracellular_dom"/>
</dbReference>
<feature type="transmembrane region" description="Helical" evidence="11">
    <location>
        <begin position="350"/>
        <end position="374"/>
    </location>
</feature>
<evidence type="ECO:0000256" key="5">
    <source>
        <dbReference type="ARBA" id="ARBA00022989"/>
    </source>
</evidence>
<evidence type="ECO:0000256" key="11">
    <source>
        <dbReference type="SAM" id="Phobius"/>
    </source>
</evidence>
<dbReference type="InterPro" id="IPR000832">
    <property type="entry name" value="GPCR_2_secretin-like"/>
</dbReference>
<evidence type="ECO:0000256" key="6">
    <source>
        <dbReference type="ARBA" id="ARBA00023040"/>
    </source>
</evidence>
<dbReference type="Gene3D" id="1.20.1070.10">
    <property type="entry name" value="Rhodopsin 7-helix transmembrane proteins"/>
    <property type="match status" value="1"/>
</dbReference>
<sequence>MENNHSLMDVLNDNFYQNYMDQRAVLEKKRILCEEKVLNNSSSANGLFCPVIWDGVICWPSVPAGTFYEIICPSYVHGFNTDAFASKFCTSDGSWWLNEEFNQTWTNYSLCILEKPVDLTITTYNGGFYVPHLTTIKWISKIGYSVSFSTLIVALLILVFLRKLRCPRNNLHMHLFMSFMMRALMFLLKDALFVAGMGLQSNVVLSKDGLPEFRETRNNIDCKVFISFWHYFLMANYFWILMEGLYLHNLIFLAMLTDTSGIFPYVITGWGLPVLFIVPWIIVRALLEDKLCWTTNENPDYFWIIRAPITVSIIVNFVFFINITRVLFLKMFVSLAMQARRYRYRKWFRSTLVLVPLFGVHYAVLLGMSFFIGVNQIVELTWLYIDLLFSSFQGCFVALLYCFSNGEVSSF</sequence>
<dbReference type="InterPro" id="IPR017983">
    <property type="entry name" value="GPCR_2_secretin-like_CS"/>
</dbReference>
<reference evidence="15" key="1">
    <citation type="submission" date="2025-08" db="UniProtKB">
        <authorList>
            <consortium name="RefSeq"/>
        </authorList>
    </citation>
    <scope>IDENTIFICATION</scope>
    <source>
        <tissue evidence="15">Muscle</tissue>
    </source>
</reference>
<keyword evidence="3" id="KW-1003">Cell membrane</keyword>
<gene>
    <name evidence="15" type="primary">LOC106459388</name>
</gene>
<dbReference type="InterPro" id="IPR050332">
    <property type="entry name" value="GPCR_2"/>
</dbReference>
<keyword evidence="8" id="KW-0675">Receptor</keyword>
<dbReference type="PROSITE" id="PS00650">
    <property type="entry name" value="G_PROTEIN_RECEP_F2_2"/>
    <property type="match status" value="1"/>
</dbReference>
<dbReference type="PROSITE" id="PS00649">
    <property type="entry name" value="G_PROTEIN_RECEP_F2_1"/>
    <property type="match status" value="1"/>
</dbReference>
<feature type="transmembrane region" description="Helical" evidence="11">
    <location>
        <begin position="173"/>
        <end position="199"/>
    </location>
</feature>
<dbReference type="InterPro" id="IPR017981">
    <property type="entry name" value="GPCR_2-like_7TM"/>
</dbReference>
<evidence type="ECO:0000313" key="15">
    <source>
        <dbReference type="RefSeq" id="XP_022241562.1"/>
    </source>
</evidence>
<dbReference type="Proteomes" id="UP000694941">
    <property type="component" value="Unplaced"/>
</dbReference>
<dbReference type="SMART" id="SM00008">
    <property type="entry name" value="HormR"/>
    <property type="match status" value="1"/>
</dbReference>
<name>A0ABM1SD57_LIMPO</name>
<dbReference type="Pfam" id="PF02793">
    <property type="entry name" value="HRM"/>
    <property type="match status" value="1"/>
</dbReference>
<dbReference type="GeneID" id="106459388"/>
<organism evidence="14 15">
    <name type="scientific">Limulus polyphemus</name>
    <name type="common">Atlantic horseshoe crab</name>
    <dbReference type="NCBI Taxonomy" id="6850"/>
    <lineage>
        <taxon>Eukaryota</taxon>
        <taxon>Metazoa</taxon>
        <taxon>Ecdysozoa</taxon>
        <taxon>Arthropoda</taxon>
        <taxon>Chelicerata</taxon>
        <taxon>Merostomata</taxon>
        <taxon>Xiphosura</taxon>
        <taxon>Limulidae</taxon>
        <taxon>Limulus</taxon>
    </lineage>
</organism>
<comment type="similarity">
    <text evidence="2">Belongs to the G-protein coupled receptor 2 family.</text>
</comment>
<dbReference type="PROSITE" id="PS50261">
    <property type="entry name" value="G_PROTEIN_RECEP_F2_4"/>
    <property type="match status" value="1"/>
</dbReference>
<keyword evidence="5 11" id="KW-1133">Transmembrane helix</keyword>
<keyword evidence="4 11" id="KW-0812">Transmembrane</keyword>
<evidence type="ECO:0000256" key="9">
    <source>
        <dbReference type="ARBA" id="ARBA00023180"/>
    </source>
</evidence>
<evidence type="ECO:0000256" key="3">
    <source>
        <dbReference type="ARBA" id="ARBA00022475"/>
    </source>
</evidence>
<evidence type="ECO:0000256" key="10">
    <source>
        <dbReference type="ARBA" id="ARBA00023224"/>
    </source>
</evidence>
<dbReference type="RefSeq" id="XP_022241562.1">
    <property type="nucleotide sequence ID" value="XM_022385854.1"/>
</dbReference>
<dbReference type="PROSITE" id="PS50227">
    <property type="entry name" value="G_PROTEIN_RECEP_F2_3"/>
    <property type="match status" value="1"/>
</dbReference>
<evidence type="ECO:0000313" key="14">
    <source>
        <dbReference type="Proteomes" id="UP000694941"/>
    </source>
</evidence>